<dbReference type="Gene3D" id="1.10.238.10">
    <property type="entry name" value="EF-hand"/>
    <property type="match status" value="3"/>
</dbReference>
<dbReference type="EMBL" id="CAKOGL010000027">
    <property type="protein sequence ID" value="CAH2105080.1"/>
    <property type="molecule type" value="Genomic_DNA"/>
</dbReference>
<feature type="domain" description="EF-hand" evidence="13">
    <location>
        <begin position="80"/>
        <end position="115"/>
    </location>
</feature>
<dbReference type="PANTHER" id="PTHR10827">
    <property type="entry name" value="RETICULOCALBIN"/>
    <property type="match status" value="1"/>
</dbReference>
<dbReference type="GO" id="GO:0005509">
    <property type="term" value="F:calcium ion binding"/>
    <property type="evidence" value="ECO:0007669"/>
    <property type="project" value="InterPro"/>
</dbReference>
<keyword evidence="5" id="KW-0256">Endoplasmic reticulum</keyword>
<evidence type="ECO:0000256" key="12">
    <source>
        <dbReference type="SAM" id="SignalP"/>
    </source>
</evidence>
<evidence type="ECO:0000256" key="1">
    <source>
        <dbReference type="ARBA" id="ARBA00004319"/>
    </source>
</evidence>
<protein>
    <recommendedName>
        <fullName evidence="11">Reticulocalbin-3</fullName>
    </recommendedName>
</protein>
<reference evidence="14" key="1">
    <citation type="submission" date="2022-03" db="EMBL/GenBank/DDBJ databases">
        <authorList>
            <person name="Tunstrom K."/>
        </authorList>
    </citation>
    <scope>NUCLEOTIDE SEQUENCE</scope>
</reference>
<feature type="domain" description="EF-hand" evidence="13">
    <location>
        <begin position="116"/>
        <end position="151"/>
    </location>
</feature>
<dbReference type="PROSITE" id="PS00018">
    <property type="entry name" value="EF_HAND_1"/>
    <property type="match status" value="5"/>
</dbReference>
<evidence type="ECO:0000256" key="10">
    <source>
        <dbReference type="ARBA" id="ARBA00063143"/>
    </source>
</evidence>
<dbReference type="GO" id="GO:0015031">
    <property type="term" value="P:protein transport"/>
    <property type="evidence" value="ECO:0007669"/>
    <property type="project" value="UniProtKB-ARBA"/>
</dbReference>
<evidence type="ECO:0000313" key="14">
    <source>
        <dbReference type="EMBL" id="CAH2105080.1"/>
    </source>
</evidence>
<evidence type="ECO:0000256" key="9">
    <source>
        <dbReference type="ARBA" id="ARBA00056975"/>
    </source>
</evidence>
<evidence type="ECO:0000256" key="7">
    <source>
        <dbReference type="ARBA" id="ARBA00023180"/>
    </source>
</evidence>
<sequence length="321" mass="36802">MSKQFYITLMLLLTPNILLCASAAVHSHSVDNTEREADGAYRPRDYEHYNDGGHNVEFDHEAILGSVKEAEEYDRLSPEEAKKRLEQLLPKMDLNSDSYITHYELKKWILNSFIKLSQEEAEERMEEADINQDGVVTWAEYLKDAFGVSAEEDIDPEDTGDTGLLVREEQAMWAAADKNGDGELDFEEFSVFANPEEHEEMHALLVNQTLREKDRDGDGELSFHEYLGDRGSQQDKEWVIAERDKFDHELDLDRDGLLSLHELHRWLVPDNEEIADEEAAHLVAAADDDGDGRLSYREVLDHHRVFVGSDPAADRRLDDEL</sequence>
<comment type="function">
    <text evidence="9">Probable molecular chaperone assisting protein biosynthesis and transport in the endoplasmic reticulum. Required for the proper biosynthesis and transport of pulmonary surfactant-associated protein A/SP-A, pulmonary surfactant-associated protein D/SP-D and the lipid transporter ABCA3. By regulating both the proper expression and the degradation through the endoplasmic reticulum-associated protein degradation pathway of these proteins plays a crucial role in pulmonary surfactant homeostasis. Has an anti-fibrotic activity by negatively regulating the secretion of type I and type III collagens. This calcium-binding protein also transiently associates with immature PCSK6 and regulates its secretion.</text>
</comment>
<dbReference type="InterPro" id="IPR002048">
    <property type="entry name" value="EF_hand_dom"/>
</dbReference>
<comment type="caution">
    <text evidence="14">The sequence shown here is derived from an EMBL/GenBank/DDBJ whole genome shotgun (WGS) entry which is preliminary data.</text>
</comment>
<dbReference type="SUPFAM" id="SSF47473">
    <property type="entry name" value="EF-hand"/>
    <property type="match status" value="2"/>
</dbReference>
<dbReference type="FunFam" id="1.10.238.10:FF:000104">
    <property type="entry name" value="calumenin isoform X1"/>
    <property type="match status" value="1"/>
</dbReference>
<feature type="domain" description="EF-hand" evidence="13">
    <location>
        <begin position="274"/>
        <end position="309"/>
    </location>
</feature>
<dbReference type="PROSITE" id="PS50222">
    <property type="entry name" value="EF_HAND_2"/>
    <property type="match status" value="4"/>
</dbReference>
<feature type="chain" id="PRO_5043987025" description="Reticulocalbin-3" evidence="12">
    <location>
        <begin position="28"/>
        <end position="321"/>
    </location>
</feature>
<name>A0AAU9V7G7_EUPED</name>
<dbReference type="AlphaFoldDB" id="A0AAU9V7G7"/>
<proteinExistence type="predicted"/>
<evidence type="ECO:0000256" key="11">
    <source>
        <dbReference type="ARBA" id="ARBA00072696"/>
    </source>
</evidence>
<evidence type="ECO:0000256" key="8">
    <source>
        <dbReference type="ARBA" id="ARBA00023186"/>
    </source>
</evidence>
<keyword evidence="6" id="KW-0106">Calcium</keyword>
<keyword evidence="2" id="KW-0479">Metal-binding</keyword>
<dbReference type="Pfam" id="PF13499">
    <property type="entry name" value="EF-hand_7"/>
    <property type="match status" value="3"/>
</dbReference>
<comment type="subcellular location">
    <subcellularLocation>
        <location evidence="1">Endoplasmic reticulum lumen</location>
    </subcellularLocation>
</comment>
<feature type="signal peptide" evidence="12">
    <location>
        <begin position="1"/>
        <end position="27"/>
    </location>
</feature>
<evidence type="ECO:0000259" key="13">
    <source>
        <dbReference type="PROSITE" id="PS50222"/>
    </source>
</evidence>
<dbReference type="SMART" id="SM00054">
    <property type="entry name" value="EFh"/>
    <property type="match status" value="6"/>
</dbReference>
<dbReference type="Proteomes" id="UP001153954">
    <property type="component" value="Unassembled WGS sequence"/>
</dbReference>
<evidence type="ECO:0000256" key="6">
    <source>
        <dbReference type="ARBA" id="ARBA00022837"/>
    </source>
</evidence>
<gene>
    <name evidence="14" type="ORF">EEDITHA_LOCUS19389</name>
</gene>
<evidence type="ECO:0000256" key="4">
    <source>
        <dbReference type="ARBA" id="ARBA00022737"/>
    </source>
</evidence>
<keyword evidence="4" id="KW-0677">Repeat</keyword>
<keyword evidence="3 12" id="KW-0732">Signal</keyword>
<dbReference type="GO" id="GO:0005788">
    <property type="term" value="C:endoplasmic reticulum lumen"/>
    <property type="evidence" value="ECO:0007669"/>
    <property type="project" value="UniProtKB-SubCell"/>
</dbReference>
<evidence type="ECO:0000313" key="15">
    <source>
        <dbReference type="Proteomes" id="UP001153954"/>
    </source>
</evidence>
<comment type="subunit">
    <text evidence="10">Interacts with PCSK6 (immature form including the propeptide); probably involved in the maturation and the secretion of PCSK6.</text>
</comment>
<evidence type="ECO:0000256" key="5">
    <source>
        <dbReference type="ARBA" id="ARBA00022824"/>
    </source>
</evidence>
<evidence type="ECO:0000256" key="3">
    <source>
        <dbReference type="ARBA" id="ARBA00022729"/>
    </source>
</evidence>
<accession>A0AAU9V7G7</accession>
<feature type="domain" description="EF-hand" evidence="13">
    <location>
        <begin position="164"/>
        <end position="199"/>
    </location>
</feature>
<keyword evidence="15" id="KW-1185">Reference proteome</keyword>
<evidence type="ECO:0000256" key="2">
    <source>
        <dbReference type="ARBA" id="ARBA00022723"/>
    </source>
</evidence>
<dbReference type="InterPro" id="IPR018247">
    <property type="entry name" value="EF_Hand_1_Ca_BS"/>
</dbReference>
<keyword evidence="8" id="KW-0143">Chaperone</keyword>
<dbReference type="InterPro" id="IPR011992">
    <property type="entry name" value="EF-hand-dom_pair"/>
</dbReference>
<keyword evidence="7" id="KW-0325">Glycoprotein</keyword>
<dbReference type="PANTHER" id="PTHR10827:SF95">
    <property type="entry name" value="LD34388P"/>
    <property type="match status" value="1"/>
</dbReference>
<organism evidence="14 15">
    <name type="scientific">Euphydryas editha</name>
    <name type="common">Edith's checkerspot</name>
    <dbReference type="NCBI Taxonomy" id="104508"/>
    <lineage>
        <taxon>Eukaryota</taxon>
        <taxon>Metazoa</taxon>
        <taxon>Ecdysozoa</taxon>
        <taxon>Arthropoda</taxon>
        <taxon>Hexapoda</taxon>
        <taxon>Insecta</taxon>
        <taxon>Pterygota</taxon>
        <taxon>Neoptera</taxon>
        <taxon>Endopterygota</taxon>
        <taxon>Lepidoptera</taxon>
        <taxon>Glossata</taxon>
        <taxon>Ditrysia</taxon>
        <taxon>Papilionoidea</taxon>
        <taxon>Nymphalidae</taxon>
        <taxon>Nymphalinae</taxon>
        <taxon>Euphydryas</taxon>
    </lineage>
</organism>